<evidence type="ECO:0000256" key="5">
    <source>
        <dbReference type="SAM" id="Phobius"/>
    </source>
</evidence>
<dbReference type="InterPro" id="IPR006143">
    <property type="entry name" value="RND_pump_MFP"/>
</dbReference>
<dbReference type="InterPro" id="IPR058634">
    <property type="entry name" value="AaeA-lik-b-barrel"/>
</dbReference>
<dbReference type="PANTHER" id="PTHR30367">
    <property type="entry name" value="P-HYDROXYBENZOIC ACID EFFLUX PUMP SUBUNIT AAEA-RELATED"/>
    <property type="match status" value="1"/>
</dbReference>
<dbReference type="GO" id="GO:0016020">
    <property type="term" value="C:membrane"/>
    <property type="evidence" value="ECO:0007669"/>
    <property type="project" value="InterPro"/>
</dbReference>
<dbReference type="KEGG" id="stax:MC45_05290"/>
<dbReference type="PANTHER" id="PTHR30367:SF12">
    <property type="entry name" value="P-HYDROXYBENZOIC ACID EFFLUX PUMP SUBUNIT AAEA"/>
    <property type="match status" value="1"/>
</dbReference>
<organism evidence="8 9">
    <name type="scientific">Sphingomonas taxi</name>
    <dbReference type="NCBI Taxonomy" id="1549858"/>
    <lineage>
        <taxon>Bacteria</taxon>
        <taxon>Pseudomonadati</taxon>
        <taxon>Pseudomonadota</taxon>
        <taxon>Alphaproteobacteria</taxon>
        <taxon>Sphingomonadales</taxon>
        <taxon>Sphingomonadaceae</taxon>
        <taxon>Sphingomonas</taxon>
    </lineage>
</organism>
<dbReference type="RefSeq" id="WP_038660448.1">
    <property type="nucleotide sequence ID" value="NZ_CP009571.1"/>
</dbReference>
<comment type="similarity">
    <text evidence="1">Belongs to the membrane fusion protein (MFP) (TC 8.A.1) family.</text>
</comment>
<evidence type="ECO:0000259" key="6">
    <source>
        <dbReference type="Pfam" id="PF25917"/>
    </source>
</evidence>
<keyword evidence="9" id="KW-1185">Reference proteome</keyword>
<keyword evidence="2 5" id="KW-0812">Transmembrane</keyword>
<proteinExistence type="inferred from homology"/>
<dbReference type="InterPro" id="IPR058625">
    <property type="entry name" value="MdtA-like_BSH"/>
</dbReference>
<dbReference type="Pfam" id="PF25917">
    <property type="entry name" value="BSH_RND"/>
    <property type="match status" value="1"/>
</dbReference>
<dbReference type="HOGENOM" id="CLU_018816_15_2_5"/>
<protein>
    <submittedName>
        <fullName evidence="8">Uncharacterized protein</fullName>
    </submittedName>
</protein>
<sequence length="300" mass="32367">MTPHPSLRVVLRIGVTLAVVLLAVVAGRRLWAHYETEPWTRDGRVRADIVQVAPDVSGLVTEVLVRDNQPVAAGTPLFRVDRPRYRLAVAQAAAAVAAQRVQLAQARREAQRNRTLGDLVAGEVREQGDAKVAQLATALSQAQIALQTAQLNLARTEVRASVAGTVSNLDLRPGDYATAGHPEFAIIDRGSLHIIGYFEETKLPRVHVGDPVRVRLMGDDQVIAGHVQSIAGGIEDRDRSAGANLLANVNPTFSWVRLAQRIPVRVAIDRLPRGEMLVVGRTATVEVLPRARPVAAGARA</sequence>
<feature type="domain" description="p-hydroxybenzoic acid efflux pump subunit AaeA-like beta-barrel" evidence="7">
    <location>
        <begin position="191"/>
        <end position="287"/>
    </location>
</feature>
<feature type="transmembrane region" description="Helical" evidence="5">
    <location>
        <begin position="6"/>
        <end position="26"/>
    </location>
</feature>
<dbReference type="Proteomes" id="UP000033200">
    <property type="component" value="Chromosome"/>
</dbReference>
<accession>A0A097EEC6</accession>
<gene>
    <name evidence="8" type="ORF">MC45_05290</name>
</gene>
<dbReference type="AlphaFoldDB" id="A0A097EEC6"/>
<keyword evidence="4 5" id="KW-0472">Membrane</keyword>
<evidence type="ECO:0000256" key="1">
    <source>
        <dbReference type="ARBA" id="ARBA00009477"/>
    </source>
</evidence>
<dbReference type="InterPro" id="IPR050393">
    <property type="entry name" value="MFP_Efflux_Pump"/>
</dbReference>
<dbReference type="Pfam" id="PF25963">
    <property type="entry name" value="Beta-barrel_AAEA"/>
    <property type="match status" value="1"/>
</dbReference>
<dbReference type="eggNOG" id="COG1566">
    <property type="taxonomic scope" value="Bacteria"/>
</dbReference>
<dbReference type="SUPFAM" id="SSF111369">
    <property type="entry name" value="HlyD-like secretion proteins"/>
    <property type="match status" value="1"/>
</dbReference>
<dbReference type="NCBIfam" id="TIGR01730">
    <property type="entry name" value="RND_mfp"/>
    <property type="match status" value="1"/>
</dbReference>
<evidence type="ECO:0000256" key="4">
    <source>
        <dbReference type="ARBA" id="ARBA00023136"/>
    </source>
</evidence>
<dbReference type="STRING" id="1549858.MC45_05290"/>
<feature type="domain" description="Multidrug resistance protein MdtA-like barrel-sandwich hybrid" evidence="6">
    <location>
        <begin position="49"/>
        <end position="187"/>
    </location>
</feature>
<name>A0A097EEC6_9SPHN</name>
<dbReference type="GO" id="GO:0022857">
    <property type="term" value="F:transmembrane transporter activity"/>
    <property type="evidence" value="ECO:0007669"/>
    <property type="project" value="InterPro"/>
</dbReference>
<evidence type="ECO:0000256" key="2">
    <source>
        <dbReference type="ARBA" id="ARBA00022692"/>
    </source>
</evidence>
<dbReference type="Gene3D" id="2.40.50.100">
    <property type="match status" value="1"/>
</dbReference>
<reference evidence="8 9" key="1">
    <citation type="submission" date="2014-09" db="EMBL/GenBank/DDBJ databases">
        <title>Using Illumina technology Improving SMRT sequencing Genome Assembly by RASTools.</title>
        <authorList>
            <person name="Zhou Y."/>
            <person name="Ma T."/>
            <person name="Liu T."/>
        </authorList>
    </citation>
    <scope>NUCLEOTIDE SEQUENCE [LARGE SCALE GENOMIC DNA]</scope>
    <source>
        <strain evidence="8 9">ATCC 55669</strain>
    </source>
</reference>
<evidence type="ECO:0000259" key="7">
    <source>
        <dbReference type="Pfam" id="PF25963"/>
    </source>
</evidence>
<dbReference type="EMBL" id="CP009571">
    <property type="protein sequence ID" value="AIT05919.1"/>
    <property type="molecule type" value="Genomic_DNA"/>
</dbReference>
<evidence type="ECO:0000313" key="9">
    <source>
        <dbReference type="Proteomes" id="UP000033200"/>
    </source>
</evidence>
<evidence type="ECO:0000256" key="3">
    <source>
        <dbReference type="ARBA" id="ARBA00022989"/>
    </source>
</evidence>
<evidence type="ECO:0000313" key="8">
    <source>
        <dbReference type="EMBL" id="AIT05919.1"/>
    </source>
</evidence>
<keyword evidence="3 5" id="KW-1133">Transmembrane helix</keyword>
<dbReference type="Gene3D" id="2.40.30.170">
    <property type="match status" value="1"/>
</dbReference>